<dbReference type="Gene3D" id="3.90.180.10">
    <property type="entry name" value="Medium-chain alcohol dehydrogenases, catalytic domain"/>
    <property type="match status" value="1"/>
</dbReference>
<dbReference type="InterPro" id="IPR013154">
    <property type="entry name" value="ADH-like_N"/>
</dbReference>
<dbReference type="GO" id="GO:0016651">
    <property type="term" value="F:oxidoreductase activity, acting on NAD(P)H"/>
    <property type="evidence" value="ECO:0007669"/>
    <property type="project" value="InterPro"/>
</dbReference>
<comment type="caution">
    <text evidence="2">The sequence shown here is derived from an EMBL/GenBank/DDBJ whole genome shotgun (WGS) entry which is preliminary data.</text>
</comment>
<feature type="domain" description="Enoyl reductase (ER)" evidence="1">
    <location>
        <begin position="8"/>
        <end position="353"/>
    </location>
</feature>
<dbReference type="AlphaFoldDB" id="A0AAD6UR38"/>
<reference evidence="2" key="1">
    <citation type="submission" date="2023-03" db="EMBL/GenBank/DDBJ databases">
        <title>Massive genome expansion in bonnet fungi (Mycena s.s.) driven by repeated elements and novel gene families across ecological guilds.</title>
        <authorList>
            <consortium name="Lawrence Berkeley National Laboratory"/>
            <person name="Harder C.B."/>
            <person name="Miyauchi S."/>
            <person name="Viragh M."/>
            <person name="Kuo A."/>
            <person name="Thoen E."/>
            <person name="Andreopoulos B."/>
            <person name="Lu D."/>
            <person name="Skrede I."/>
            <person name="Drula E."/>
            <person name="Henrissat B."/>
            <person name="Morin E."/>
            <person name="Kohler A."/>
            <person name="Barry K."/>
            <person name="LaButti K."/>
            <person name="Morin E."/>
            <person name="Salamov A."/>
            <person name="Lipzen A."/>
            <person name="Mereny Z."/>
            <person name="Hegedus B."/>
            <person name="Baldrian P."/>
            <person name="Stursova M."/>
            <person name="Weitz H."/>
            <person name="Taylor A."/>
            <person name="Grigoriev I.V."/>
            <person name="Nagy L.G."/>
            <person name="Martin F."/>
            <person name="Kauserud H."/>
        </authorList>
    </citation>
    <scope>NUCLEOTIDE SEQUENCE</scope>
    <source>
        <strain evidence="2">9144</strain>
    </source>
</reference>
<dbReference type="SUPFAM" id="SSF51735">
    <property type="entry name" value="NAD(P)-binding Rossmann-fold domains"/>
    <property type="match status" value="1"/>
</dbReference>
<dbReference type="Gene3D" id="3.40.50.720">
    <property type="entry name" value="NAD(P)-binding Rossmann-like Domain"/>
    <property type="match status" value="1"/>
</dbReference>
<protein>
    <submittedName>
        <fullName evidence="2">Chaperonin 10-like protein</fullName>
    </submittedName>
</protein>
<dbReference type="InterPro" id="IPR020843">
    <property type="entry name" value="ER"/>
</dbReference>
<dbReference type="CDD" id="cd08249">
    <property type="entry name" value="enoyl_reductase_like"/>
    <property type="match status" value="1"/>
</dbReference>
<evidence type="ECO:0000313" key="2">
    <source>
        <dbReference type="EMBL" id="KAJ7192840.1"/>
    </source>
</evidence>
<evidence type="ECO:0000313" key="3">
    <source>
        <dbReference type="Proteomes" id="UP001219525"/>
    </source>
</evidence>
<gene>
    <name evidence="2" type="ORF">GGX14DRAFT_537705</name>
</gene>
<evidence type="ECO:0000259" key="1">
    <source>
        <dbReference type="SMART" id="SM00829"/>
    </source>
</evidence>
<proteinExistence type="predicted"/>
<dbReference type="Pfam" id="PF00107">
    <property type="entry name" value="ADH_zinc_N"/>
    <property type="match status" value="1"/>
</dbReference>
<keyword evidence="3" id="KW-1185">Reference proteome</keyword>
<dbReference type="SUPFAM" id="SSF50129">
    <property type="entry name" value="GroES-like"/>
    <property type="match status" value="1"/>
</dbReference>
<dbReference type="SMART" id="SM00829">
    <property type="entry name" value="PKS_ER"/>
    <property type="match status" value="1"/>
</dbReference>
<dbReference type="PANTHER" id="PTHR45348:SF2">
    <property type="entry name" value="ZINC-TYPE ALCOHOL DEHYDROGENASE-LIKE PROTEIN C2E1P3.01"/>
    <property type="match status" value="1"/>
</dbReference>
<dbReference type="PANTHER" id="PTHR45348">
    <property type="entry name" value="HYPOTHETICAL OXIDOREDUCTASE (EUROFUNG)"/>
    <property type="match status" value="1"/>
</dbReference>
<organism evidence="2 3">
    <name type="scientific">Mycena pura</name>
    <dbReference type="NCBI Taxonomy" id="153505"/>
    <lineage>
        <taxon>Eukaryota</taxon>
        <taxon>Fungi</taxon>
        <taxon>Dikarya</taxon>
        <taxon>Basidiomycota</taxon>
        <taxon>Agaricomycotina</taxon>
        <taxon>Agaricomycetes</taxon>
        <taxon>Agaricomycetidae</taxon>
        <taxon>Agaricales</taxon>
        <taxon>Marasmiineae</taxon>
        <taxon>Mycenaceae</taxon>
        <taxon>Mycena</taxon>
    </lineage>
</organism>
<dbReference type="InterPro" id="IPR011032">
    <property type="entry name" value="GroES-like_sf"/>
</dbReference>
<dbReference type="Proteomes" id="UP001219525">
    <property type="component" value="Unassembled WGS sequence"/>
</dbReference>
<dbReference type="EMBL" id="JARJCW010000115">
    <property type="protein sequence ID" value="KAJ7192840.1"/>
    <property type="molecule type" value="Genomic_DNA"/>
</dbReference>
<dbReference type="InterPro" id="IPR036291">
    <property type="entry name" value="NAD(P)-bd_dom_sf"/>
</dbReference>
<dbReference type="InterPro" id="IPR047122">
    <property type="entry name" value="Trans-enoyl_RdTase-like"/>
</dbReference>
<accession>A0AAD6UR38</accession>
<name>A0AAD6UR38_9AGAR</name>
<sequence>MKALVTLGDGDIALQDAAVPVISPDEILVNVVVATQNPTDCTYRKTALLHNKPGNILGCDFAGTVVEIGLRVPAGLRTVGERVAGMIHGGVTPNGSFAEYLAVHGALVISIPDDVSFVHAAQLGAACLTSCQALYQSLHLPTPLHPVPADSGETVLIWSGTSATGAYAVQLAKLAGLRVISTASEGNIEFVKALGADAVFDYTDSRAPKLIVEATGNQLRAAMDCISDGMTTVQTVMSMGAEGGTVATLLPYTSRRRDVPVETVFVLAYSIFGKASGAPDSIIDIEFPFKFPANSGHLENAITYCEMLSTILARKALRPIPVRMYPHGLASVRVGFEDMKAGKVHAEKITYVIADTPGVGDRPADI</sequence>
<dbReference type="InterPro" id="IPR013149">
    <property type="entry name" value="ADH-like_C"/>
</dbReference>
<dbReference type="Pfam" id="PF08240">
    <property type="entry name" value="ADH_N"/>
    <property type="match status" value="1"/>
</dbReference>